<evidence type="ECO:0000256" key="1">
    <source>
        <dbReference type="SAM" id="MobiDB-lite"/>
    </source>
</evidence>
<gene>
    <name evidence="2" type="ORF">Taro_046898</name>
</gene>
<dbReference type="AlphaFoldDB" id="A0A843WTR0"/>
<name>A0A843WTR0_COLES</name>
<dbReference type="EMBL" id="NMUH01005906">
    <property type="protein sequence ID" value="MQM13972.1"/>
    <property type="molecule type" value="Genomic_DNA"/>
</dbReference>
<organism evidence="2 3">
    <name type="scientific">Colocasia esculenta</name>
    <name type="common">Wild taro</name>
    <name type="synonym">Arum esculentum</name>
    <dbReference type="NCBI Taxonomy" id="4460"/>
    <lineage>
        <taxon>Eukaryota</taxon>
        <taxon>Viridiplantae</taxon>
        <taxon>Streptophyta</taxon>
        <taxon>Embryophyta</taxon>
        <taxon>Tracheophyta</taxon>
        <taxon>Spermatophyta</taxon>
        <taxon>Magnoliopsida</taxon>
        <taxon>Liliopsida</taxon>
        <taxon>Araceae</taxon>
        <taxon>Aroideae</taxon>
        <taxon>Colocasieae</taxon>
        <taxon>Colocasia</taxon>
    </lineage>
</organism>
<accession>A0A843WTR0</accession>
<keyword evidence="3" id="KW-1185">Reference proteome</keyword>
<protein>
    <submittedName>
        <fullName evidence="2">Uncharacterized protein</fullName>
    </submittedName>
</protein>
<reference evidence="2" key="1">
    <citation type="submission" date="2017-07" db="EMBL/GenBank/DDBJ databases">
        <title>Taro Niue Genome Assembly and Annotation.</title>
        <authorList>
            <person name="Atibalentja N."/>
            <person name="Keating K."/>
            <person name="Fields C.J."/>
        </authorList>
    </citation>
    <scope>NUCLEOTIDE SEQUENCE</scope>
    <source>
        <strain evidence="2">Niue_2</strain>
        <tissue evidence="2">Leaf</tissue>
    </source>
</reference>
<comment type="caution">
    <text evidence="2">The sequence shown here is derived from an EMBL/GenBank/DDBJ whole genome shotgun (WGS) entry which is preliminary data.</text>
</comment>
<sequence>MKVSINNQTHKKSIIQHKELS</sequence>
<evidence type="ECO:0000313" key="3">
    <source>
        <dbReference type="Proteomes" id="UP000652761"/>
    </source>
</evidence>
<feature type="region of interest" description="Disordered" evidence="1">
    <location>
        <begin position="1"/>
        <end position="21"/>
    </location>
</feature>
<evidence type="ECO:0000313" key="2">
    <source>
        <dbReference type="EMBL" id="MQM13972.1"/>
    </source>
</evidence>
<dbReference type="Proteomes" id="UP000652761">
    <property type="component" value="Unassembled WGS sequence"/>
</dbReference>
<proteinExistence type="predicted"/>